<proteinExistence type="predicted"/>
<organism evidence="2 3">
    <name type="scientific">Kocuria dechangensis</name>
    <dbReference type="NCBI Taxonomy" id="1176249"/>
    <lineage>
        <taxon>Bacteria</taxon>
        <taxon>Bacillati</taxon>
        <taxon>Actinomycetota</taxon>
        <taxon>Actinomycetes</taxon>
        <taxon>Micrococcales</taxon>
        <taxon>Micrococcaceae</taxon>
        <taxon>Kocuria</taxon>
    </lineage>
</organism>
<comment type="caution">
    <text evidence="2">The sequence shown here is derived from an EMBL/GenBank/DDBJ whole genome shotgun (WGS) entry which is preliminary data.</text>
</comment>
<evidence type="ECO:0008006" key="4">
    <source>
        <dbReference type="Google" id="ProtNLM"/>
    </source>
</evidence>
<reference evidence="2" key="2">
    <citation type="submission" date="2020-09" db="EMBL/GenBank/DDBJ databases">
        <authorList>
            <person name="Sun Q."/>
            <person name="Zhou Y."/>
        </authorList>
    </citation>
    <scope>NUCLEOTIDE SEQUENCE</scope>
    <source>
        <strain evidence="2">CGMCC 1.12187</strain>
    </source>
</reference>
<protein>
    <recommendedName>
        <fullName evidence="4">Adhesin domain-containing protein</fullName>
    </recommendedName>
</protein>
<gene>
    <name evidence="2" type="ORF">GCM10011374_14270</name>
</gene>
<dbReference type="AlphaFoldDB" id="A0A917GPB4"/>
<name>A0A917GPB4_9MICC</name>
<feature type="region of interest" description="Disordered" evidence="1">
    <location>
        <begin position="280"/>
        <end position="300"/>
    </location>
</feature>
<dbReference type="RefSeq" id="WP_188535642.1">
    <property type="nucleotide sequence ID" value="NZ_BMEQ01000005.1"/>
</dbReference>
<dbReference type="Proteomes" id="UP000638848">
    <property type="component" value="Unassembled WGS sequence"/>
</dbReference>
<evidence type="ECO:0000256" key="1">
    <source>
        <dbReference type="SAM" id="MobiDB-lite"/>
    </source>
</evidence>
<sequence length="300" mass="30574">MTTSPTPDPRPAAPDTPGEAERTAWLVPTAVLGSLGALLLLGGGGAAMAASLSVQQHRVETTVTDPVDTVVVDGHSAVVEVVTADVPDLRVEAVYAGIGLDRAPQPRVQDGRLTIDAVPSGDWPGTGGGMHVTVTVPAGDDPADLQLTSDAGTLSAEGDFGDVVLRTDAGVVEMSGTARSLSATSEVGTVVLSGARVVEDLDVHTEVGSTELRLLGDAPRRTSVTTRTGSIEAVLPDARYWTPAVADEADRDPEELTAATVCAGVPEDRPCLYVSAATGSEDVTYSRTAQEGPGGSGRDG</sequence>
<keyword evidence="3" id="KW-1185">Reference proteome</keyword>
<dbReference type="EMBL" id="BMEQ01000005">
    <property type="protein sequence ID" value="GGG52621.1"/>
    <property type="molecule type" value="Genomic_DNA"/>
</dbReference>
<evidence type="ECO:0000313" key="2">
    <source>
        <dbReference type="EMBL" id="GGG52621.1"/>
    </source>
</evidence>
<reference evidence="2" key="1">
    <citation type="journal article" date="2014" name="Int. J. Syst. Evol. Microbiol.">
        <title>Complete genome sequence of Corynebacterium casei LMG S-19264T (=DSM 44701T), isolated from a smear-ripened cheese.</title>
        <authorList>
            <consortium name="US DOE Joint Genome Institute (JGI-PGF)"/>
            <person name="Walter F."/>
            <person name="Albersmeier A."/>
            <person name="Kalinowski J."/>
            <person name="Ruckert C."/>
        </authorList>
    </citation>
    <scope>NUCLEOTIDE SEQUENCE</scope>
    <source>
        <strain evidence="2">CGMCC 1.12187</strain>
    </source>
</reference>
<evidence type="ECO:0000313" key="3">
    <source>
        <dbReference type="Proteomes" id="UP000638848"/>
    </source>
</evidence>
<feature type="compositionally biased region" description="Polar residues" evidence="1">
    <location>
        <begin position="280"/>
        <end position="289"/>
    </location>
</feature>
<accession>A0A917GPB4</accession>